<dbReference type="Pfam" id="PF05729">
    <property type="entry name" value="NACHT"/>
    <property type="match status" value="1"/>
</dbReference>
<protein>
    <submittedName>
        <fullName evidence="3">NACHT domain-containing protein</fullName>
    </submittedName>
</protein>
<dbReference type="Gene3D" id="3.40.50.300">
    <property type="entry name" value="P-loop containing nucleotide triphosphate hydrolases"/>
    <property type="match status" value="1"/>
</dbReference>
<reference evidence="3 4" key="1">
    <citation type="submission" date="2019-03" db="EMBL/GenBank/DDBJ databases">
        <title>Genomic Encyclopedia of Type Strains, Phase III (KMG-III): the genomes of soil and plant-associated and newly described type strains.</title>
        <authorList>
            <person name="Whitman W."/>
        </authorList>
    </citation>
    <scope>NUCLEOTIDE SEQUENCE [LARGE SCALE GENOMIC DNA]</scope>
    <source>
        <strain evidence="3 4">VKM Ac-2573</strain>
    </source>
</reference>
<accession>A0A4V3GHN4</accession>
<dbReference type="OrthoDB" id="5379188at2"/>
<feature type="transmembrane region" description="Helical" evidence="1">
    <location>
        <begin position="46"/>
        <end position="66"/>
    </location>
</feature>
<dbReference type="PANTHER" id="PTHR46844">
    <property type="entry name" value="SLR5058 PROTEIN"/>
    <property type="match status" value="1"/>
</dbReference>
<keyword evidence="4" id="KW-1185">Reference proteome</keyword>
<keyword evidence="1" id="KW-0812">Transmembrane</keyword>
<name>A0A4V3GHN4_9ACTN</name>
<sequence>MVNNADRPGDFPDAGIVARIVPILVAFGPPVAVSGWLWSKVQQNPVVSIVVLMGYWFLVAVVRFVFRVGREVGDLWIPRTAAAVDRRVSAFLKGYRARYLSQLLAGVRDVELLGMATQGEFSLQLRHVYVDVSLAPSPLQTATHAPFVGAEIPAGERRSLDSFLDSRQPRVFAVIGGPGSGKTTLLRRTAITLGERRRHKRGLPVILYLRDHVQEIIRDPGVSIPELIASVTWLKGTVTADWFERGLTKGRCVVMLDGLDEVAVEEQRRLTSTWVQDQVARYPANHFILTSRPHGYQSNPVRGADVLQVRRFTSDQIFRFVHRWYYAIECRSTGETGERTRAIAKDHATDLLRRMRLQPALYDLAANPMLLTMIANVHKYLGALPGSRSALYGEMCDLLLHRRQEAKNLSAGSGPKAEQRAKVVRKLALAMMTREVRDVTRESASDIVGPTLARIPRAATADVFLAELTTSGLFVEREVGMYAFAHQTLQEYLAAAEIRDHPEVNALATMVDNDWWRETILLWAANADASPVVEACLKSGTVGALALGFDCADEAREVDVDLVERLDATLYSDPPASDVLARDAHRRLMAAVRVSRSLRHTVTLSNGAVACAQPFPQSLYRLYVDLSGDPGGLVRKPAKDDNAEAVGVSAAEVEKVVMWVNGLFDDGTAYRLPVRRELADPITGVIVDLTRRTVWYAEDPLAVTPAGADPLPAVRTRKRYAGPRLFVPPGVSHPYVASADLLAETIRRDLRSVVGALPYVLSLALERDLERARTRDFKATLDRLDLLNHSMTPALVKDAIHVDRALARSRGGDLSQDRDLHRRLDRLRDLADGLTAVTDFPVPPVLVREFRRTLRRGRAVDEAISQALDIILTHSLMSDDVSMLVQELQDPATLPTTAPTGRTVLQWAPPRIHRDQFELTVVALSVLLSLWEPHKTKYRHDQGWLQFERFLVDLFPASSEMTPAIPDEVEGVLRGLEPLLLNATWSSGSTFAGADSVRDEQCWRILARRIVVVSASTLATTVHHPAAPHTSSRAIRLGLLAATCVADRFTDAAIAQSLRGLHSSLTCLDARPDDPSLPSEVLLLMRA</sequence>
<dbReference type="PROSITE" id="PS50837">
    <property type="entry name" value="NACHT"/>
    <property type="match status" value="1"/>
</dbReference>
<gene>
    <name evidence="3" type="ORF">EV653_1987</name>
</gene>
<dbReference type="InterPro" id="IPR007111">
    <property type="entry name" value="NACHT_NTPase"/>
</dbReference>
<dbReference type="AlphaFoldDB" id="A0A4V3GHN4"/>
<dbReference type="Proteomes" id="UP000295146">
    <property type="component" value="Unassembled WGS sequence"/>
</dbReference>
<dbReference type="InterPro" id="IPR027417">
    <property type="entry name" value="P-loop_NTPase"/>
</dbReference>
<feature type="domain" description="NACHT" evidence="2">
    <location>
        <begin position="170"/>
        <end position="293"/>
    </location>
</feature>
<keyword evidence="1" id="KW-0472">Membrane</keyword>
<dbReference type="PANTHER" id="PTHR46844:SF1">
    <property type="entry name" value="SLR5058 PROTEIN"/>
    <property type="match status" value="1"/>
</dbReference>
<evidence type="ECO:0000313" key="3">
    <source>
        <dbReference type="EMBL" id="TDW76827.1"/>
    </source>
</evidence>
<organism evidence="3 4">
    <name type="scientific">Kribbella pratensis</name>
    <dbReference type="NCBI Taxonomy" id="2512112"/>
    <lineage>
        <taxon>Bacteria</taxon>
        <taxon>Bacillati</taxon>
        <taxon>Actinomycetota</taxon>
        <taxon>Actinomycetes</taxon>
        <taxon>Propionibacteriales</taxon>
        <taxon>Kribbellaceae</taxon>
        <taxon>Kribbella</taxon>
    </lineage>
</organism>
<evidence type="ECO:0000259" key="2">
    <source>
        <dbReference type="PROSITE" id="PS50837"/>
    </source>
</evidence>
<feature type="transmembrane region" description="Helical" evidence="1">
    <location>
        <begin position="20"/>
        <end position="39"/>
    </location>
</feature>
<dbReference type="EMBL" id="SODP01000001">
    <property type="protein sequence ID" value="TDW76827.1"/>
    <property type="molecule type" value="Genomic_DNA"/>
</dbReference>
<dbReference type="SUPFAM" id="SSF52540">
    <property type="entry name" value="P-loop containing nucleoside triphosphate hydrolases"/>
    <property type="match status" value="1"/>
</dbReference>
<evidence type="ECO:0000313" key="4">
    <source>
        <dbReference type="Proteomes" id="UP000295146"/>
    </source>
</evidence>
<proteinExistence type="predicted"/>
<dbReference type="RefSeq" id="WP_134100454.1">
    <property type="nucleotide sequence ID" value="NZ_SODP01000001.1"/>
</dbReference>
<evidence type="ECO:0000256" key="1">
    <source>
        <dbReference type="SAM" id="Phobius"/>
    </source>
</evidence>
<comment type="caution">
    <text evidence="3">The sequence shown here is derived from an EMBL/GenBank/DDBJ whole genome shotgun (WGS) entry which is preliminary data.</text>
</comment>
<keyword evidence="1" id="KW-1133">Transmembrane helix</keyword>